<feature type="transmembrane region" description="Helical" evidence="1">
    <location>
        <begin position="45"/>
        <end position="62"/>
    </location>
</feature>
<dbReference type="Proteomes" id="UP001058533">
    <property type="component" value="Chromosome"/>
</dbReference>
<proteinExistence type="predicted"/>
<evidence type="ECO:0000256" key="1">
    <source>
        <dbReference type="SAM" id="Phobius"/>
    </source>
</evidence>
<dbReference type="RefSeq" id="WP_256507628.1">
    <property type="nucleotide sequence ID" value="NZ_CP101740.1"/>
</dbReference>
<reference evidence="2" key="1">
    <citation type="submission" date="2022-07" db="EMBL/GenBank/DDBJ databases">
        <title>Sphingomonas sp. nov., a novel bacterium isolated from the north slope of the Mount Everest.</title>
        <authorList>
            <person name="Cui X."/>
            <person name="Liu Y."/>
        </authorList>
    </citation>
    <scope>NUCLEOTIDE SEQUENCE</scope>
    <source>
        <strain evidence="2">S5-59</strain>
    </source>
</reference>
<evidence type="ECO:0000313" key="2">
    <source>
        <dbReference type="EMBL" id="UUL83792.1"/>
    </source>
</evidence>
<protein>
    <recommendedName>
        <fullName evidence="4">DUF2975 domain-containing protein</fullName>
    </recommendedName>
</protein>
<evidence type="ECO:0008006" key="4">
    <source>
        <dbReference type="Google" id="ProtNLM"/>
    </source>
</evidence>
<organism evidence="2 3">
    <name type="scientific">Sphingomonas qomolangmaensis</name>
    <dbReference type="NCBI Taxonomy" id="2918765"/>
    <lineage>
        <taxon>Bacteria</taxon>
        <taxon>Pseudomonadati</taxon>
        <taxon>Pseudomonadota</taxon>
        <taxon>Alphaproteobacteria</taxon>
        <taxon>Sphingomonadales</taxon>
        <taxon>Sphingomonadaceae</taxon>
        <taxon>Sphingomonas</taxon>
    </lineage>
</organism>
<dbReference type="EMBL" id="CP101740">
    <property type="protein sequence ID" value="UUL83792.1"/>
    <property type="molecule type" value="Genomic_DNA"/>
</dbReference>
<gene>
    <name evidence="2" type="ORF">NMP03_06245</name>
</gene>
<keyword evidence="1" id="KW-0812">Transmembrane</keyword>
<feature type="transmembrane region" description="Helical" evidence="1">
    <location>
        <begin position="116"/>
        <end position="136"/>
    </location>
</feature>
<name>A0ABY5LD42_9SPHN</name>
<keyword evidence="1" id="KW-1133">Transmembrane helix</keyword>
<feature type="transmembrane region" description="Helical" evidence="1">
    <location>
        <begin position="12"/>
        <end position="33"/>
    </location>
</feature>
<sequence length="153" mass="16350">MSNLRIVKGARYLTLIVLAFALLGVVLNSTGLLDAERAEGTKIKYLVATLPTVFYLAAIWMIQHAHAAIAKGEAVEAALATLLEHLGICLFLGGVARVFGELWLVRLLLGVSTSQGIFDVAAITLGCVGLLLFVLARPLRDAVRARAELAEIL</sequence>
<feature type="transmembrane region" description="Helical" evidence="1">
    <location>
        <begin position="74"/>
        <end position="96"/>
    </location>
</feature>
<accession>A0ABY5LD42</accession>
<keyword evidence="3" id="KW-1185">Reference proteome</keyword>
<evidence type="ECO:0000313" key="3">
    <source>
        <dbReference type="Proteomes" id="UP001058533"/>
    </source>
</evidence>
<keyword evidence="1" id="KW-0472">Membrane</keyword>